<keyword evidence="2" id="KW-1185">Reference proteome</keyword>
<evidence type="ECO:0000313" key="1">
    <source>
        <dbReference type="EMBL" id="UUY52287.1"/>
    </source>
</evidence>
<protein>
    <recommendedName>
        <fullName evidence="3">DUF1059 domain-containing protein</fullName>
    </recommendedName>
</protein>
<sequence>MSFGMRTAVDVTYVRCALCGAFGELVLDSGRLDEALARARDHVRETHPGADIPEALRLVPDVAFPPDGCRDVVEWVAQYNARNTLPAPGPR</sequence>
<evidence type="ECO:0000313" key="2">
    <source>
        <dbReference type="Proteomes" id="UP001057738"/>
    </source>
</evidence>
<organism evidence="1 2">
    <name type="scientific">Streptomyces yangpuensis</name>
    <dbReference type="NCBI Taxonomy" id="1648182"/>
    <lineage>
        <taxon>Bacteria</taxon>
        <taxon>Bacillati</taxon>
        <taxon>Actinomycetota</taxon>
        <taxon>Actinomycetes</taxon>
        <taxon>Kitasatosporales</taxon>
        <taxon>Streptomycetaceae</taxon>
        <taxon>Streptomyces</taxon>
    </lineage>
</organism>
<geneLocation type="plasmid" evidence="1 2">
    <name>unnamed1</name>
</geneLocation>
<reference evidence="1" key="1">
    <citation type="submission" date="2022-08" db="EMBL/GenBank/DDBJ databases">
        <authorList>
            <person name="Tian L."/>
        </authorList>
    </citation>
    <scope>NUCLEOTIDE SEQUENCE</scope>
    <source>
        <strain evidence="1">CM253</strain>
        <plasmid evidence="1">unnamed1</plasmid>
    </source>
</reference>
<dbReference type="RefSeq" id="WP_257858028.1">
    <property type="nucleotide sequence ID" value="NZ_CP102515.1"/>
</dbReference>
<dbReference type="EMBL" id="CP102515">
    <property type="protein sequence ID" value="UUY52287.1"/>
    <property type="molecule type" value="Genomic_DNA"/>
</dbReference>
<name>A0ABY5Q762_9ACTN</name>
<dbReference type="Proteomes" id="UP001057738">
    <property type="component" value="Plasmid unnamed1"/>
</dbReference>
<proteinExistence type="predicted"/>
<gene>
    <name evidence="1" type="ORF">NRK68_33950</name>
</gene>
<evidence type="ECO:0008006" key="3">
    <source>
        <dbReference type="Google" id="ProtNLM"/>
    </source>
</evidence>
<keyword evidence="1" id="KW-0614">Plasmid</keyword>
<dbReference type="GeneID" id="95578542"/>
<accession>A0ABY5Q762</accession>